<keyword evidence="2 9" id="KW-1003">Cell membrane</keyword>
<keyword evidence="7 9" id="KW-0406">Ion transport</keyword>
<dbReference type="Pfam" id="PF03814">
    <property type="entry name" value="KdpA"/>
    <property type="match status" value="1"/>
</dbReference>
<evidence type="ECO:0000256" key="1">
    <source>
        <dbReference type="ARBA" id="ARBA00022448"/>
    </source>
</evidence>
<dbReference type="RefSeq" id="WP_048434493.1">
    <property type="nucleotide sequence ID" value="NZ_LWHQ01000052.1"/>
</dbReference>
<dbReference type="InterPro" id="IPR004623">
    <property type="entry name" value="KdpA"/>
</dbReference>
<evidence type="ECO:0000313" key="10">
    <source>
        <dbReference type="EMBL" id="OAS19373.1"/>
    </source>
</evidence>
<reference evidence="10 11" key="1">
    <citation type="submission" date="2016-04" db="EMBL/GenBank/DDBJ databases">
        <authorList>
            <person name="Evans L.H."/>
            <person name="Alamgir A."/>
            <person name="Owens N."/>
            <person name="Weber N.D."/>
            <person name="Virtaneva K."/>
            <person name="Barbian K."/>
            <person name="Babar A."/>
            <person name="Rosenke K."/>
        </authorList>
    </citation>
    <scope>NUCLEOTIDE SEQUENCE [LARGE SCALE GENOMIC DNA]</scope>
    <source>
        <strain evidence="10 11">PMB02</strain>
    </source>
</reference>
<evidence type="ECO:0000256" key="7">
    <source>
        <dbReference type="ARBA" id="ARBA00023065"/>
    </source>
</evidence>
<feature type="transmembrane region" description="Helical" evidence="9">
    <location>
        <begin position="422"/>
        <end position="445"/>
    </location>
</feature>
<feature type="transmembrane region" description="Helical" evidence="9">
    <location>
        <begin position="253"/>
        <end position="273"/>
    </location>
</feature>
<keyword evidence="6 9" id="KW-1133">Transmembrane helix</keyword>
<dbReference type="PANTHER" id="PTHR30607">
    <property type="entry name" value="POTASSIUM-TRANSPORTING ATPASE A CHAIN"/>
    <property type="match status" value="1"/>
</dbReference>
<dbReference type="OrthoDB" id="9763796at2"/>
<evidence type="ECO:0000256" key="2">
    <source>
        <dbReference type="ARBA" id="ARBA00022475"/>
    </source>
</evidence>
<feature type="transmembrane region" description="Helical" evidence="9">
    <location>
        <begin position="6"/>
        <end position="26"/>
    </location>
</feature>
<keyword evidence="8 9" id="KW-0472">Membrane</keyword>
<organism evidence="10 11">
    <name type="scientific">Methylobacterium platani</name>
    <dbReference type="NCBI Taxonomy" id="427683"/>
    <lineage>
        <taxon>Bacteria</taxon>
        <taxon>Pseudomonadati</taxon>
        <taxon>Pseudomonadota</taxon>
        <taxon>Alphaproteobacteria</taxon>
        <taxon>Hyphomicrobiales</taxon>
        <taxon>Methylobacteriaceae</taxon>
        <taxon>Methylobacterium</taxon>
    </lineage>
</organism>
<evidence type="ECO:0000313" key="11">
    <source>
        <dbReference type="Proteomes" id="UP000078316"/>
    </source>
</evidence>
<keyword evidence="5 9" id="KW-0630">Potassium</keyword>
<evidence type="ECO:0000256" key="6">
    <source>
        <dbReference type="ARBA" id="ARBA00022989"/>
    </source>
</evidence>
<evidence type="ECO:0000256" key="9">
    <source>
        <dbReference type="HAMAP-Rule" id="MF_00275"/>
    </source>
</evidence>
<dbReference type="NCBIfam" id="TIGR00680">
    <property type="entry name" value="kdpA"/>
    <property type="match status" value="1"/>
</dbReference>
<dbReference type="GO" id="GO:0005886">
    <property type="term" value="C:plasma membrane"/>
    <property type="evidence" value="ECO:0007669"/>
    <property type="project" value="UniProtKB-SubCell"/>
</dbReference>
<comment type="function">
    <text evidence="9">Part of the high-affinity ATP-driven potassium transport (or Kdp) system, which catalyzes the hydrolysis of ATP coupled with the electrogenic transport of potassium into the cytoplasm. This subunit binds the extracellular potassium ions and delivers the ions to the membrane domain of KdpB through an intramembrane tunnel.</text>
</comment>
<comment type="subcellular location">
    <subcellularLocation>
        <location evidence="9">Cell membrane</location>
        <topology evidence="9">Multi-pass membrane protein</topology>
    </subcellularLocation>
</comment>
<feature type="transmembrane region" description="Helical" evidence="9">
    <location>
        <begin position="177"/>
        <end position="195"/>
    </location>
</feature>
<keyword evidence="3 9" id="KW-0633">Potassium transport</keyword>
<dbReference type="Proteomes" id="UP000078316">
    <property type="component" value="Unassembled WGS sequence"/>
</dbReference>
<dbReference type="GO" id="GO:0030955">
    <property type="term" value="F:potassium ion binding"/>
    <property type="evidence" value="ECO:0007669"/>
    <property type="project" value="UniProtKB-UniRule"/>
</dbReference>
<feature type="transmembrane region" description="Helical" evidence="9">
    <location>
        <begin position="137"/>
        <end position="156"/>
    </location>
</feature>
<comment type="subunit">
    <text evidence="9">The system is composed of three essential subunits: KdpA, KdpB and KdpC.</text>
</comment>
<dbReference type="STRING" id="427683.A5481_25105"/>
<accession>A0A179S1D2</accession>
<feature type="transmembrane region" description="Helical" evidence="9">
    <location>
        <begin position="374"/>
        <end position="401"/>
    </location>
</feature>
<gene>
    <name evidence="9" type="primary">kdpA</name>
    <name evidence="10" type="ORF">A5481_25105</name>
</gene>
<sequence length="572" mass="59203">MTLAGWIQIALFCAIVLALVKPLGLYMTRVFTGASTPLSPLLRPVERGLYRLAGIDERHEQHWLTYAGAMLVFHAAGFVLLYAILRLQGLLPLNPAEQGAVAPDLAFNTAVSFVTNTNWQNYGGESTLSYLSQMLGLTHQNFLSAATGIALAVALIRGFARASARTVGSFWVDLTRCTLYVLLPLCIVYTLFLVWQGVPQTLAPYAEATTLEGGKQTIALGPVASQVAIKMLGTNGGGFFNANAAHPFENPTAWSNLIQMVSIFGLGAALTNVFGRMVGDERQGWAILGAMGVLFLAGTAVTYWAEGAGNPLLNALGLQGGNLEGKEIRFGIPGSALFAVVTTAASCGAVNAMHDAFTALGGLIPLVNMQLGEIIVGGVGAGLYGMLVFVVVAIFVAGLMVGRTPEYLGKKIEAREVKMAMLAILCLPLMMLGFTALATVLPAGLAGPANAGPHGFTEILYAFTSAAANNGSAFAGLSGNTPFYNLTLGAGMLVGRFFVIIPALAIAGSLAAKKTVPASAGTFPTHGGLFVGLLVGVILILGGLTFLPSLALGPIVEHLAGSAGQTFAAAGG</sequence>
<evidence type="ECO:0000256" key="8">
    <source>
        <dbReference type="ARBA" id="ARBA00023136"/>
    </source>
</evidence>
<evidence type="ECO:0000256" key="3">
    <source>
        <dbReference type="ARBA" id="ARBA00022538"/>
    </source>
</evidence>
<feature type="transmembrane region" description="Helical" evidence="9">
    <location>
        <begin position="63"/>
        <end position="85"/>
    </location>
</feature>
<comment type="similarity">
    <text evidence="9">Belongs to the KdpA family.</text>
</comment>
<protein>
    <recommendedName>
        <fullName evidence="9">Potassium-transporting ATPase potassium-binding subunit</fullName>
    </recommendedName>
    <alternativeName>
        <fullName evidence="9">ATP phosphohydrolase [potassium-transporting] A chain</fullName>
    </alternativeName>
    <alternativeName>
        <fullName evidence="9">Potassium-binding and translocating subunit A</fullName>
    </alternativeName>
    <alternativeName>
        <fullName evidence="9">Potassium-translocating ATPase A chain</fullName>
    </alternativeName>
</protein>
<feature type="transmembrane region" description="Helical" evidence="9">
    <location>
        <begin position="483"/>
        <end position="507"/>
    </location>
</feature>
<name>A0A179S1D2_9HYPH</name>
<comment type="caution">
    <text evidence="10">The sequence shown here is derived from an EMBL/GenBank/DDBJ whole genome shotgun (WGS) entry which is preliminary data.</text>
</comment>
<evidence type="ECO:0000256" key="4">
    <source>
        <dbReference type="ARBA" id="ARBA00022692"/>
    </source>
</evidence>
<dbReference type="GO" id="GO:0008556">
    <property type="term" value="F:P-type potassium transmembrane transporter activity"/>
    <property type="evidence" value="ECO:0007669"/>
    <property type="project" value="InterPro"/>
</dbReference>
<evidence type="ECO:0000256" key="5">
    <source>
        <dbReference type="ARBA" id="ARBA00022958"/>
    </source>
</evidence>
<feature type="transmembrane region" description="Helical" evidence="9">
    <location>
        <begin position="528"/>
        <end position="547"/>
    </location>
</feature>
<dbReference type="EMBL" id="LWHQ01000052">
    <property type="protein sequence ID" value="OAS19373.1"/>
    <property type="molecule type" value="Genomic_DNA"/>
</dbReference>
<dbReference type="AlphaFoldDB" id="A0A179S1D2"/>
<dbReference type="PIRSF" id="PIRSF001294">
    <property type="entry name" value="K_ATPaseA"/>
    <property type="match status" value="1"/>
</dbReference>
<dbReference type="HAMAP" id="MF_00275">
    <property type="entry name" value="KdpA"/>
    <property type="match status" value="1"/>
</dbReference>
<keyword evidence="4 9" id="KW-0812">Transmembrane</keyword>
<proteinExistence type="inferred from homology"/>
<keyword evidence="1 9" id="KW-0813">Transport</keyword>
<dbReference type="PANTHER" id="PTHR30607:SF2">
    <property type="entry name" value="POTASSIUM-TRANSPORTING ATPASE POTASSIUM-BINDING SUBUNIT"/>
    <property type="match status" value="1"/>
</dbReference>
<feature type="transmembrane region" description="Helical" evidence="9">
    <location>
        <begin position="285"/>
        <end position="305"/>
    </location>
</feature>